<dbReference type="STRING" id="411461.DORFOR_01764"/>
<comment type="caution">
    <text evidence="1">The sequence shown here is derived from an EMBL/GenBank/DDBJ whole genome shotgun (WGS) entry which is preliminary data.</text>
</comment>
<reference evidence="1 2" key="1">
    <citation type="submission" date="2007-10" db="EMBL/GenBank/DDBJ databases">
        <title>Draft genome sequence of Dorea formicigenerans(ATCC 27755).</title>
        <authorList>
            <person name="Sudarsanam P."/>
            <person name="Ley R."/>
            <person name="Guruge J."/>
            <person name="Turnbaugh P.J."/>
            <person name="Mahowald M."/>
            <person name="Liep D."/>
            <person name="Gordon J."/>
        </authorList>
    </citation>
    <scope>NUCLEOTIDE SEQUENCE [LARGE SCALE GENOMIC DNA]</scope>
    <source>
        <strain evidence="1 2">ATCC 27755</strain>
    </source>
</reference>
<proteinExistence type="predicted"/>
<name>B0G734_9FIRM</name>
<evidence type="ECO:0000313" key="1">
    <source>
        <dbReference type="EMBL" id="EDR46542.1"/>
    </source>
</evidence>
<accession>B0G734</accession>
<sequence length="39" mass="4615">MEYQEEKNVKYTKSLGIKGDNIFHMIYNRKVSGAFARTF</sequence>
<dbReference type="EMBL" id="AAXA02000014">
    <property type="protein sequence ID" value="EDR46542.1"/>
    <property type="molecule type" value="Genomic_DNA"/>
</dbReference>
<evidence type="ECO:0000313" key="2">
    <source>
        <dbReference type="Proteomes" id="UP000005359"/>
    </source>
</evidence>
<dbReference type="PaxDb" id="411461-DORFOR_01764"/>
<reference evidence="1 2" key="2">
    <citation type="submission" date="2007-10" db="EMBL/GenBank/DDBJ databases">
        <authorList>
            <person name="Fulton L."/>
            <person name="Clifton S."/>
            <person name="Fulton B."/>
            <person name="Xu J."/>
            <person name="Minx P."/>
            <person name="Pepin K.H."/>
            <person name="Johnson M."/>
            <person name="Thiruvilangam P."/>
            <person name="Bhonagiri V."/>
            <person name="Nash W.E."/>
            <person name="Wang C."/>
            <person name="Mardis E.R."/>
            <person name="Wilson R.K."/>
        </authorList>
    </citation>
    <scope>NUCLEOTIDE SEQUENCE [LARGE SCALE GENOMIC DNA]</scope>
    <source>
        <strain evidence="1 2">ATCC 27755</strain>
    </source>
</reference>
<dbReference type="AlphaFoldDB" id="B0G734"/>
<protein>
    <submittedName>
        <fullName evidence="1">Uncharacterized protein</fullName>
    </submittedName>
</protein>
<organism evidence="1 2">
    <name type="scientific">Dorea formicigenerans ATCC 27755</name>
    <dbReference type="NCBI Taxonomy" id="411461"/>
    <lineage>
        <taxon>Bacteria</taxon>
        <taxon>Bacillati</taxon>
        <taxon>Bacillota</taxon>
        <taxon>Clostridia</taxon>
        <taxon>Lachnospirales</taxon>
        <taxon>Lachnospiraceae</taxon>
        <taxon>Dorea</taxon>
    </lineage>
</organism>
<gene>
    <name evidence="1" type="ORF">DORFOR_01764</name>
</gene>
<dbReference type="Proteomes" id="UP000005359">
    <property type="component" value="Unassembled WGS sequence"/>
</dbReference>